<keyword evidence="1" id="KW-0547">Nucleotide-binding</keyword>
<name>X1FTI5_9ZZZZ</name>
<dbReference type="GO" id="GO:0005524">
    <property type="term" value="F:ATP binding"/>
    <property type="evidence" value="ECO:0007669"/>
    <property type="project" value="UniProtKB-KW"/>
</dbReference>
<feature type="non-terminal residue" evidence="6">
    <location>
        <position position="1"/>
    </location>
</feature>
<dbReference type="GO" id="GO:0030983">
    <property type="term" value="F:mismatched DNA binding"/>
    <property type="evidence" value="ECO:0007669"/>
    <property type="project" value="InterPro"/>
</dbReference>
<reference evidence="6" key="1">
    <citation type="journal article" date="2014" name="Front. Microbiol.">
        <title>High frequency of phylogenetically diverse reductive dehalogenase-homologous genes in deep subseafloor sedimentary metagenomes.</title>
        <authorList>
            <person name="Kawai M."/>
            <person name="Futagami T."/>
            <person name="Toyoda A."/>
            <person name="Takaki Y."/>
            <person name="Nishi S."/>
            <person name="Hori S."/>
            <person name="Arai W."/>
            <person name="Tsubouchi T."/>
            <person name="Morono Y."/>
            <person name="Uchiyama I."/>
            <person name="Ito T."/>
            <person name="Fujiyama A."/>
            <person name="Inagaki F."/>
            <person name="Takami H."/>
        </authorList>
    </citation>
    <scope>NUCLEOTIDE SEQUENCE</scope>
    <source>
        <strain evidence="6">Expedition CK06-06</strain>
    </source>
</reference>
<comment type="caution">
    <text evidence="6">The sequence shown here is derived from an EMBL/GenBank/DDBJ whole genome shotgun (WGS) entry which is preliminary data.</text>
</comment>
<dbReference type="PANTHER" id="PTHR48466">
    <property type="entry name" value="OS10G0509000 PROTEIN-RELATED"/>
    <property type="match status" value="1"/>
</dbReference>
<feature type="coiled-coil region" evidence="4">
    <location>
        <begin position="191"/>
        <end position="308"/>
    </location>
</feature>
<keyword evidence="3" id="KW-0238">DNA-binding</keyword>
<dbReference type="InterPro" id="IPR027417">
    <property type="entry name" value="P-loop_NTPase"/>
</dbReference>
<evidence type="ECO:0000259" key="5">
    <source>
        <dbReference type="SMART" id="SM00534"/>
    </source>
</evidence>
<keyword evidence="2" id="KW-0067">ATP-binding</keyword>
<gene>
    <name evidence="6" type="ORF">S03H2_17583</name>
</gene>
<evidence type="ECO:0000256" key="3">
    <source>
        <dbReference type="ARBA" id="ARBA00023125"/>
    </source>
</evidence>
<dbReference type="Gene3D" id="3.40.50.300">
    <property type="entry name" value="P-loop containing nucleotide triphosphate hydrolases"/>
    <property type="match status" value="1"/>
</dbReference>
<evidence type="ECO:0000313" key="6">
    <source>
        <dbReference type="EMBL" id="GAH32664.1"/>
    </source>
</evidence>
<dbReference type="EMBL" id="BARU01009083">
    <property type="protein sequence ID" value="GAH32664.1"/>
    <property type="molecule type" value="Genomic_DNA"/>
</dbReference>
<dbReference type="GO" id="GO:0006298">
    <property type="term" value="P:mismatch repair"/>
    <property type="evidence" value="ECO:0007669"/>
    <property type="project" value="InterPro"/>
</dbReference>
<dbReference type="Pfam" id="PF00488">
    <property type="entry name" value="MutS_V"/>
    <property type="match status" value="1"/>
</dbReference>
<proteinExistence type="predicted"/>
<dbReference type="PANTHER" id="PTHR48466:SF2">
    <property type="entry name" value="OS10G0509000 PROTEIN"/>
    <property type="match status" value="1"/>
</dbReference>
<evidence type="ECO:0000256" key="2">
    <source>
        <dbReference type="ARBA" id="ARBA00022840"/>
    </source>
</evidence>
<evidence type="ECO:0000256" key="4">
    <source>
        <dbReference type="SAM" id="Coils"/>
    </source>
</evidence>
<dbReference type="GO" id="GO:0140664">
    <property type="term" value="F:ATP-dependent DNA damage sensor activity"/>
    <property type="evidence" value="ECO:0007669"/>
    <property type="project" value="InterPro"/>
</dbReference>
<dbReference type="SUPFAM" id="SSF52540">
    <property type="entry name" value="P-loop containing nucleoside triphosphate hydrolases"/>
    <property type="match status" value="1"/>
</dbReference>
<accession>X1FTI5</accession>
<organism evidence="6">
    <name type="scientific">marine sediment metagenome</name>
    <dbReference type="NCBI Taxonomy" id="412755"/>
    <lineage>
        <taxon>unclassified sequences</taxon>
        <taxon>metagenomes</taxon>
        <taxon>ecological metagenomes</taxon>
    </lineage>
</organism>
<dbReference type="InterPro" id="IPR045076">
    <property type="entry name" value="MutS"/>
</dbReference>
<sequence length="345" mass="37939">PSDFFLGGKVQAVVISGPNAGGKTVAVKTVGILAMMAQAGLEIPASADSRLPVFAGIYAEIGEGQSVEENLSTFSAHLLRLGEVISFAKKKSLVILDELGVGTDPAYGSALAIAVIDHLCGTGALTLATTHYDQLKRYAFTRENMVNAAVEFSEESGTPTYHLIWNSYGSSHSLEIAESLGFPPKLIRSARAIVGEERESLEKAIAAAEAERAKLSRERTKIADDKAFWESRRPELEKKLSDWDKERKKLIAEARREGKEFIYQAKEEARRLLKELREGKETISEKEVVAKLEEISRLEERVSAEEDEEMLEEVATLSEGDWVRLKEGSSIGRVEEVDAKRGQVS</sequence>
<protein>
    <recommendedName>
        <fullName evidence="5">DNA mismatch repair proteins mutS family domain-containing protein</fullName>
    </recommendedName>
</protein>
<feature type="domain" description="DNA mismatch repair proteins mutS family" evidence="5">
    <location>
        <begin position="10"/>
        <end position="195"/>
    </location>
</feature>
<feature type="non-terminal residue" evidence="6">
    <location>
        <position position="345"/>
    </location>
</feature>
<dbReference type="SMART" id="SM00534">
    <property type="entry name" value="MUTSac"/>
    <property type="match status" value="1"/>
</dbReference>
<keyword evidence="4" id="KW-0175">Coiled coil</keyword>
<dbReference type="InterPro" id="IPR000432">
    <property type="entry name" value="DNA_mismatch_repair_MutS_C"/>
</dbReference>
<dbReference type="AlphaFoldDB" id="X1FTI5"/>
<evidence type="ECO:0000256" key="1">
    <source>
        <dbReference type="ARBA" id="ARBA00022741"/>
    </source>
</evidence>